<dbReference type="AlphaFoldDB" id="G3A8B8"/>
<accession>G3A8B8</accession>
<feature type="compositionally biased region" description="Polar residues" evidence="1">
    <location>
        <begin position="31"/>
        <end position="47"/>
    </location>
</feature>
<proteinExistence type="predicted"/>
<reference evidence="2" key="1">
    <citation type="journal article" date="2011" name="PLoS ONE">
        <title>Ralstonia syzygii, the Blood Disease Bacterium and some Asian R. solanacearum strains form a single genomic species despite divergent lifestyles.</title>
        <authorList>
            <person name="Remenant B."/>
            <person name="de Cambiaire J.C."/>
            <person name="Cellier G."/>
            <person name="Jacobs J.M."/>
            <person name="Mangenot S."/>
            <person name="Barbe V."/>
            <person name="Lajus A."/>
            <person name="Vallenet D."/>
            <person name="Medigue C."/>
            <person name="Fegan M."/>
            <person name="Allen C."/>
            <person name="Prior P."/>
        </authorList>
    </citation>
    <scope>NUCLEOTIDE SEQUENCE</scope>
    <source>
        <strain evidence="2">R24</strain>
    </source>
</reference>
<organism evidence="2">
    <name type="scientific">Ralstonia syzygii R24</name>
    <dbReference type="NCBI Taxonomy" id="907261"/>
    <lineage>
        <taxon>Bacteria</taxon>
        <taxon>Pseudomonadati</taxon>
        <taxon>Pseudomonadota</taxon>
        <taxon>Betaproteobacteria</taxon>
        <taxon>Burkholderiales</taxon>
        <taxon>Burkholderiaceae</taxon>
        <taxon>Ralstonia</taxon>
        <taxon>Ralstonia solanacearum species complex</taxon>
    </lineage>
</organism>
<evidence type="ECO:0000256" key="1">
    <source>
        <dbReference type="SAM" id="MobiDB-lite"/>
    </source>
</evidence>
<reference evidence="2" key="2">
    <citation type="submission" date="2011-04" db="EMBL/GenBank/DDBJ databases">
        <authorList>
            <person name="Genoscope - CEA"/>
        </authorList>
    </citation>
    <scope>NUCLEOTIDE SEQUENCE</scope>
    <source>
        <strain evidence="2">R24</strain>
    </source>
</reference>
<sequence>MSTRANSPESDQAETAKRHGYPHKTRKPCHSQASPCDQDTYSYQDAL</sequence>
<gene>
    <name evidence="2" type="ORF">RALSY_mp10003</name>
</gene>
<protein>
    <submittedName>
        <fullName evidence="2">Uncharacterized protein</fullName>
    </submittedName>
</protein>
<dbReference type="EMBL" id="FR854090">
    <property type="protein sequence ID" value="CCA87492.1"/>
    <property type="molecule type" value="Genomic_DNA"/>
</dbReference>
<feature type="region of interest" description="Disordered" evidence="1">
    <location>
        <begin position="1"/>
        <end position="47"/>
    </location>
</feature>
<evidence type="ECO:0000313" key="2">
    <source>
        <dbReference type="EMBL" id="CCA87492.1"/>
    </source>
</evidence>
<feature type="compositionally biased region" description="Polar residues" evidence="1">
    <location>
        <begin position="1"/>
        <end position="10"/>
    </location>
</feature>
<feature type="compositionally biased region" description="Basic residues" evidence="1">
    <location>
        <begin position="18"/>
        <end position="29"/>
    </location>
</feature>
<name>G3A8B8_9RALS</name>